<evidence type="ECO:0000256" key="4">
    <source>
        <dbReference type="ARBA" id="ARBA00022833"/>
    </source>
</evidence>
<keyword evidence="4" id="KW-0862">Zinc</keyword>
<accession>A0A0H5R9T4</accession>
<dbReference type="InterPro" id="IPR013909">
    <property type="entry name" value="NuBaID_C"/>
</dbReference>
<evidence type="ECO:0000259" key="7">
    <source>
        <dbReference type="Pfam" id="PF08600"/>
    </source>
</evidence>
<evidence type="ECO:0000256" key="1">
    <source>
        <dbReference type="ARBA" id="ARBA00004123"/>
    </source>
</evidence>
<evidence type="ECO:0000259" key="6">
    <source>
        <dbReference type="Pfam" id="PF07967"/>
    </source>
</evidence>
<evidence type="ECO:0000313" key="8">
    <source>
        <dbReference type="EMBL" id="CRZ10848.1"/>
    </source>
</evidence>
<dbReference type="PANTHER" id="PTHR15835:SF6">
    <property type="entry name" value="ZINC FINGER C3HC-TYPE PROTEIN 1"/>
    <property type="match status" value="1"/>
</dbReference>
<feature type="non-terminal residue" evidence="8">
    <location>
        <position position="1"/>
    </location>
</feature>
<dbReference type="GO" id="GO:0008270">
    <property type="term" value="F:zinc ion binding"/>
    <property type="evidence" value="ECO:0007669"/>
    <property type="project" value="UniProtKB-KW"/>
</dbReference>
<evidence type="ECO:0000256" key="2">
    <source>
        <dbReference type="ARBA" id="ARBA00022723"/>
    </source>
</evidence>
<dbReference type="GO" id="GO:0005634">
    <property type="term" value="C:nucleus"/>
    <property type="evidence" value="ECO:0007669"/>
    <property type="project" value="UniProtKB-SubCell"/>
</dbReference>
<evidence type="ECO:0000256" key="3">
    <source>
        <dbReference type="ARBA" id="ARBA00022771"/>
    </source>
</evidence>
<feature type="domain" description="C3HC-type" evidence="6">
    <location>
        <begin position="43"/>
        <end position="163"/>
    </location>
</feature>
<dbReference type="EMBL" id="HACM01010406">
    <property type="protein sequence ID" value="CRZ10848.1"/>
    <property type="molecule type" value="Transcribed_RNA"/>
</dbReference>
<sequence>PPAIETLSSRGERTMTGEESWRQLRDNVRRSLSKVSARNTMRDEIITALRTYGLRRFAFMSDPVLTPLLCARNGWNCINPNLLECRSCQKRLQINVSPKLNSSGSRSLLNQIADQIIYSRHDKLCPFYSATGADDAMPHVRILSPDPVAVLDAFQTRFESLAEIQSIVEPDPTRIQLVPIPDIPAYISQDYRTVLAMCGWRASSDLHNVVDCEICGRSVPVSSSILRRRSTSESVSKRQRIDEPEDVPIFQIGDRVRSVTNVPLPGQDLFGHDAPPSMRLRFTISPINDHRSFCPWIQAGSSRETVGWQRCLQVLERDHLRNDQKGDTPIESIDVTGRAILNTVLFLT</sequence>
<protein>
    <submittedName>
        <fullName evidence="8">Uncharacterized protein</fullName>
    </submittedName>
</protein>
<dbReference type="InterPro" id="IPR012935">
    <property type="entry name" value="NuBaID_N"/>
</dbReference>
<reference evidence="8" key="1">
    <citation type="submission" date="2015-04" db="EMBL/GenBank/DDBJ databases">
        <title>The genome sequence of the plant pathogenic Rhizarian Plasmodiophora brassicae reveals insights in its biotrophic life cycle and the origin of chitin synthesis.</title>
        <authorList>
            <person name="Schwelm A."/>
            <person name="Fogelqvist J."/>
            <person name="Knaust A."/>
            <person name="Julke S."/>
            <person name="Lilja T."/>
            <person name="Dhandapani V."/>
            <person name="Bonilla-Rosso G."/>
            <person name="Karlsson M."/>
            <person name="Shevchenko A."/>
            <person name="Choi S.R."/>
            <person name="Kim H.G."/>
            <person name="Park J.Y."/>
            <person name="Lim Y.P."/>
            <person name="Ludwig-Muller J."/>
            <person name="Dixelius C."/>
        </authorList>
    </citation>
    <scope>NUCLEOTIDE SEQUENCE</scope>
    <source>
        <tissue evidence="8">Potato root galls</tissue>
    </source>
</reference>
<feature type="domain" description="NuBaID C-terminal" evidence="7">
    <location>
        <begin position="194"/>
        <end position="305"/>
    </location>
</feature>
<name>A0A0H5R9T4_9EUKA</name>
<dbReference type="Pfam" id="PF08600">
    <property type="entry name" value="NuBaID_C"/>
    <property type="match status" value="1"/>
</dbReference>
<comment type="subcellular location">
    <subcellularLocation>
        <location evidence="1">Nucleus</location>
    </subcellularLocation>
</comment>
<proteinExistence type="predicted"/>
<evidence type="ECO:0000256" key="5">
    <source>
        <dbReference type="ARBA" id="ARBA00023242"/>
    </source>
</evidence>
<dbReference type="AlphaFoldDB" id="A0A0H5R9T4"/>
<dbReference type="Pfam" id="PF07967">
    <property type="entry name" value="zf-C3HC"/>
    <property type="match status" value="1"/>
</dbReference>
<keyword evidence="2" id="KW-0479">Metal-binding</keyword>
<keyword evidence="5" id="KW-0539">Nucleus</keyword>
<keyword evidence="3" id="KW-0863">Zinc-finger</keyword>
<organism evidence="8">
    <name type="scientific">Spongospora subterranea</name>
    <dbReference type="NCBI Taxonomy" id="70186"/>
    <lineage>
        <taxon>Eukaryota</taxon>
        <taxon>Sar</taxon>
        <taxon>Rhizaria</taxon>
        <taxon>Endomyxa</taxon>
        <taxon>Phytomyxea</taxon>
        <taxon>Plasmodiophorida</taxon>
        <taxon>Plasmodiophoridae</taxon>
        <taxon>Spongospora</taxon>
    </lineage>
</organism>
<dbReference type="PANTHER" id="PTHR15835">
    <property type="entry name" value="NUCLEAR-INTERACTING PARTNER OF ALK"/>
    <property type="match status" value="1"/>
</dbReference>